<dbReference type="SUPFAM" id="SSF53067">
    <property type="entry name" value="Actin-like ATPase domain"/>
    <property type="match status" value="2"/>
</dbReference>
<dbReference type="Gene3D" id="3.30.420.40">
    <property type="match status" value="2"/>
</dbReference>
<name>A0A1F6M4E8_9BACT</name>
<dbReference type="AlphaFoldDB" id="A0A1F6M4E8"/>
<sequence length="407" mass="44899">MGLFLFCAIIQKDIQNLLPMSIFQKTEGYLGVDLGAGGIKMVELHKTKGRPQLWTYGVAHQVLDIHPQASWHAVESSAQVPNLQKAKSNTVPTSTAKKAAPAISLLSPDDISRTTEYAHLLKVLADQSKVTTRRVTASLPVSQVFHAVITLPVIDEKEIDAHVKAKAQKMLPMPLDEMQIVHQVIKDAAPTGQEKYLRILITAAPKKLIAFYTTIFQKGGFELQELETEAFAIERCLVGRDGGTVMVIDIGAERSNFFIIDKGVPVTHRSIQVGGNSMDAVLANALGLSSEEAGRIKYDLSFMKGAKIPMDIWEPLFDPVIKEIQYGFDLFLSQSGNEQKRPEKIILTGGAALFPPFSQYIQDHFPLKVFVGDPWARVVYQQGLRRVLERVGPSMAVSIGLAMRNIV</sequence>
<dbReference type="InterPro" id="IPR043129">
    <property type="entry name" value="ATPase_NBD"/>
</dbReference>
<protein>
    <recommendedName>
        <fullName evidence="3">SHS2 domain-containing protein</fullName>
    </recommendedName>
</protein>
<evidence type="ECO:0000313" key="1">
    <source>
        <dbReference type="EMBL" id="OGH66423.1"/>
    </source>
</evidence>
<evidence type="ECO:0008006" key="3">
    <source>
        <dbReference type="Google" id="ProtNLM"/>
    </source>
</evidence>
<dbReference type="NCBIfam" id="TIGR01175">
    <property type="entry name" value="pilM"/>
    <property type="match status" value="1"/>
</dbReference>
<gene>
    <name evidence="1" type="ORF">A3B90_00225</name>
</gene>
<comment type="caution">
    <text evidence="1">The sequence shown here is derived from an EMBL/GenBank/DDBJ whole genome shotgun (WGS) entry which is preliminary data.</text>
</comment>
<dbReference type="Proteomes" id="UP000178742">
    <property type="component" value="Unassembled WGS sequence"/>
</dbReference>
<accession>A0A1F6M4E8</accession>
<dbReference type="PANTHER" id="PTHR32432">
    <property type="entry name" value="CELL DIVISION PROTEIN FTSA-RELATED"/>
    <property type="match status" value="1"/>
</dbReference>
<dbReference type="InterPro" id="IPR050696">
    <property type="entry name" value="FtsA/MreB"/>
</dbReference>
<dbReference type="PANTHER" id="PTHR32432:SF3">
    <property type="entry name" value="ETHANOLAMINE UTILIZATION PROTEIN EUTJ"/>
    <property type="match status" value="1"/>
</dbReference>
<dbReference type="EMBL" id="MFPX01000018">
    <property type="protein sequence ID" value="OGH66423.1"/>
    <property type="molecule type" value="Genomic_DNA"/>
</dbReference>
<reference evidence="1 2" key="1">
    <citation type="journal article" date="2016" name="Nat. Commun.">
        <title>Thousands of microbial genomes shed light on interconnected biogeochemical processes in an aquifer system.</title>
        <authorList>
            <person name="Anantharaman K."/>
            <person name="Brown C.T."/>
            <person name="Hug L.A."/>
            <person name="Sharon I."/>
            <person name="Castelle C.J."/>
            <person name="Probst A.J."/>
            <person name="Thomas B.C."/>
            <person name="Singh A."/>
            <person name="Wilkins M.J."/>
            <person name="Karaoz U."/>
            <person name="Brodie E.L."/>
            <person name="Williams K.H."/>
            <person name="Hubbard S.S."/>
            <person name="Banfield J.F."/>
        </authorList>
    </citation>
    <scope>NUCLEOTIDE SEQUENCE [LARGE SCALE GENOMIC DNA]</scope>
</reference>
<dbReference type="Gene3D" id="3.30.1490.300">
    <property type="match status" value="1"/>
</dbReference>
<dbReference type="STRING" id="1798676.A3B90_00225"/>
<evidence type="ECO:0000313" key="2">
    <source>
        <dbReference type="Proteomes" id="UP000178742"/>
    </source>
</evidence>
<dbReference type="InterPro" id="IPR005883">
    <property type="entry name" value="PilM"/>
</dbReference>
<dbReference type="CDD" id="cd24049">
    <property type="entry name" value="ASKHA_NBD_PilM"/>
    <property type="match status" value="1"/>
</dbReference>
<proteinExistence type="predicted"/>
<dbReference type="Pfam" id="PF11104">
    <property type="entry name" value="PilM_2"/>
    <property type="match status" value="1"/>
</dbReference>
<organism evidence="1 2">
    <name type="scientific">Candidatus Magasanikbacteria bacterium RIFCSPHIGHO2_02_FULL_41_13</name>
    <dbReference type="NCBI Taxonomy" id="1798676"/>
    <lineage>
        <taxon>Bacteria</taxon>
        <taxon>Candidatus Magasanikiibacteriota</taxon>
    </lineage>
</organism>